<evidence type="ECO:0008006" key="2">
    <source>
        <dbReference type="Google" id="ProtNLM"/>
    </source>
</evidence>
<dbReference type="Gene3D" id="3.60.10.10">
    <property type="entry name" value="Endonuclease/exonuclease/phosphatase"/>
    <property type="match status" value="1"/>
</dbReference>
<name>E9J8H1_SOLIN</name>
<dbReference type="AlphaFoldDB" id="E9J8H1"/>
<protein>
    <recommendedName>
        <fullName evidence="2">Endonuclease/exonuclease/phosphatase domain-containing protein</fullName>
    </recommendedName>
</protein>
<dbReference type="EMBL" id="GL769025">
    <property type="protein sequence ID" value="EFZ10880.1"/>
    <property type="molecule type" value="Genomic_DNA"/>
</dbReference>
<dbReference type="HOGENOM" id="CLU_096622_0_0_1"/>
<dbReference type="InterPro" id="IPR036691">
    <property type="entry name" value="Endo/exonu/phosph_ase_sf"/>
</dbReference>
<proteinExistence type="predicted"/>
<feature type="non-terminal residue" evidence="1">
    <location>
        <position position="252"/>
    </location>
</feature>
<evidence type="ECO:0000313" key="1">
    <source>
        <dbReference type="EMBL" id="EFZ10880.1"/>
    </source>
</evidence>
<accession>E9J8H1</accession>
<gene>
    <name evidence="1" type="ORF">SINV_02553</name>
</gene>
<sequence length="252" mass="29834">MQLARKKNRKSRAMGGMLEVRKEIEEIEKEREEIEGIITTRIRIKGERWRIMGVYINGDLEKKWARIRDWLEKKRDGMRTIIGGDFNGRTGEIGGWWWGGDERGKRKERKSKNKKINRERRVLIEWFIYNECGKGDREGIWTYAGAKGELVLDYVIGDGEVWDRILRVEVAENVDLDHFPVVISVEGEGLEEKLKEGRKIPQNQTRFRRRVETMNNIYVLNYLVNRRLNKDKGKLISFFVDLKAAFDLVQKY</sequence>
<dbReference type="SUPFAM" id="SSF56219">
    <property type="entry name" value="DNase I-like"/>
    <property type="match status" value="1"/>
</dbReference>
<organism>
    <name type="scientific">Solenopsis invicta</name>
    <name type="common">Red imported fire ant</name>
    <name type="synonym">Solenopsis wagneri</name>
    <dbReference type="NCBI Taxonomy" id="13686"/>
    <lineage>
        <taxon>Eukaryota</taxon>
        <taxon>Metazoa</taxon>
        <taxon>Ecdysozoa</taxon>
        <taxon>Arthropoda</taxon>
        <taxon>Hexapoda</taxon>
        <taxon>Insecta</taxon>
        <taxon>Pterygota</taxon>
        <taxon>Neoptera</taxon>
        <taxon>Endopterygota</taxon>
        <taxon>Hymenoptera</taxon>
        <taxon>Apocrita</taxon>
        <taxon>Aculeata</taxon>
        <taxon>Formicoidea</taxon>
        <taxon>Formicidae</taxon>
        <taxon>Myrmicinae</taxon>
        <taxon>Solenopsis</taxon>
    </lineage>
</organism>
<reference evidence="1" key="1">
    <citation type="journal article" date="2011" name="Proc. Natl. Acad. Sci. U.S.A.">
        <title>The genome of the fire ant Solenopsis invicta.</title>
        <authorList>
            <person name="Wurm Y."/>
            <person name="Wang J."/>
            <person name="Riba-Grognuz O."/>
            <person name="Corona M."/>
            <person name="Nygaard S."/>
            <person name="Hunt B.G."/>
            <person name="Ingram K.K."/>
            <person name="Falquet L."/>
            <person name="Nipitwattanaphon M."/>
            <person name="Gotzek D."/>
            <person name="Dijkstra M.B."/>
            <person name="Oettler J."/>
            <person name="Comtesse F."/>
            <person name="Shih C.J."/>
            <person name="Wu W.J."/>
            <person name="Yang C.C."/>
            <person name="Thomas J."/>
            <person name="Beaudoing E."/>
            <person name="Pradervand S."/>
            <person name="Flegel V."/>
            <person name="Cook E.D."/>
            <person name="Fabbretti R."/>
            <person name="Stockinger H."/>
            <person name="Long L."/>
            <person name="Farmerie W.G."/>
            <person name="Oakey J."/>
            <person name="Boomsma J.J."/>
            <person name="Pamilo P."/>
            <person name="Yi S.V."/>
            <person name="Heinze J."/>
            <person name="Goodisman M.A."/>
            <person name="Farinelli L."/>
            <person name="Harshman K."/>
            <person name="Hulo N."/>
            <person name="Cerutti L."/>
            <person name="Xenarios I."/>
            <person name="Shoemaker D."/>
            <person name="Keller L."/>
        </authorList>
    </citation>
    <scope>NUCLEOTIDE SEQUENCE [LARGE SCALE GENOMIC DNA]</scope>
</reference>